<evidence type="ECO:0000313" key="2">
    <source>
        <dbReference type="Proteomes" id="UP000054783"/>
    </source>
</evidence>
<gene>
    <name evidence="1" type="ORF">T12_3326</name>
</gene>
<proteinExistence type="predicted"/>
<dbReference type="AlphaFoldDB" id="A0A0V1AGJ7"/>
<evidence type="ECO:0000313" key="1">
    <source>
        <dbReference type="EMBL" id="KRY23315.1"/>
    </source>
</evidence>
<name>A0A0V1AGJ7_9BILA</name>
<sequence length="90" mass="10760">MELPYYGILEKAFHLALQHMQWKHNLLKIKNSFSISSHNYCRKHAMNENKECQKKSQCYSCLLYFFFHTIPSFKDFTFCSIDRANLSVTD</sequence>
<dbReference type="Proteomes" id="UP000054783">
    <property type="component" value="Unassembled WGS sequence"/>
</dbReference>
<protein>
    <submittedName>
        <fullName evidence="1">Uncharacterized protein</fullName>
    </submittedName>
</protein>
<comment type="caution">
    <text evidence="1">The sequence shown here is derived from an EMBL/GenBank/DDBJ whole genome shotgun (WGS) entry which is preliminary data.</text>
</comment>
<organism evidence="1 2">
    <name type="scientific">Trichinella patagoniensis</name>
    <dbReference type="NCBI Taxonomy" id="990121"/>
    <lineage>
        <taxon>Eukaryota</taxon>
        <taxon>Metazoa</taxon>
        <taxon>Ecdysozoa</taxon>
        <taxon>Nematoda</taxon>
        <taxon>Enoplea</taxon>
        <taxon>Dorylaimia</taxon>
        <taxon>Trichinellida</taxon>
        <taxon>Trichinellidae</taxon>
        <taxon>Trichinella</taxon>
    </lineage>
</organism>
<keyword evidence="2" id="KW-1185">Reference proteome</keyword>
<reference evidence="1 2" key="1">
    <citation type="submission" date="2015-01" db="EMBL/GenBank/DDBJ databases">
        <title>Evolution of Trichinella species and genotypes.</title>
        <authorList>
            <person name="Korhonen P.K."/>
            <person name="Edoardo P."/>
            <person name="Giuseppe L.R."/>
            <person name="Gasser R.B."/>
        </authorList>
    </citation>
    <scope>NUCLEOTIDE SEQUENCE [LARGE SCALE GENOMIC DNA]</scope>
    <source>
        <strain evidence="1">ISS2496</strain>
    </source>
</reference>
<accession>A0A0V1AGJ7</accession>
<dbReference type="EMBL" id="JYDQ01000004">
    <property type="protein sequence ID" value="KRY23315.1"/>
    <property type="molecule type" value="Genomic_DNA"/>
</dbReference>